<feature type="domain" description="Glycoside hydrolase family 65 central catalytic" evidence="6">
    <location>
        <begin position="322"/>
        <end position="718"/>
    </location>
</feature>
<evidence type="ECO:0000313" key="10">
    <source>
        <dbReference type="Proteomes" id="UP000253941"/>
    </source>
</evidence>
<dbReference type="EMBL" id="QPMH01000006">
    <property type="protein sequence ID" value="RDD62258.1"/>
    <property type="molecule type" value="Genomic_DNA"/>
</dbReference>
<dbReference type="GO" id="GO:0005975">
    <property type="term" value="P:carbohydrate metabolic process"/>
    <property type="evidence" value="ECO:0007669"/>
    <property type="project" value="InterPro"/>
</dbReference>
<keyword evidence="2" id="KW-0328">Glycosyltransferase</keyword>
<accession>A0A369TAF4</accession>
<dbReference type="InterPro" id="IPR012341">
    <property type="entry name" value="6hp_glycosidase-like_sf"/>
</dbReference>
<proteinExistence type="inferred from homology"/>
<evidence type="ECO:0000256" key="1">
    <source>
        <dbReference type="ARBA" id="ARBA00006768"/>
    </source>
</evidence>
<dbReference type="Pfam" id="PF03633">
    <property type="entry name" value="Glyco_hydro_65C"/>
    <property type="match status" value="1"/>
</dbReference>
<evidence type="ECO:0000259" key="7">
    <source>
        <dbReference type="Pfam" id="PF03633"/>
    </source>
</evidence>
<dbReference type="Proteomes" id="UP000253941">
    <property type="component" value="Unassembled WGS sequence"/>
</dbReference>
<dbReference type="SUPFAM" id="SSF48208">
    <property type="entry name" value="Six-hairpin glycosidases"/>
    <property type="match status" value="1"/>
</dbReference>
<protein>
    <submittedName>
        <fullName evidence="9">Glycoside hydrolase family 65 protein</fullName>
    </submittedName>
</protein>
<dbReference type="GO" id="GO:0004553">
    <property type="term" value="F:hydrolase activity, hydrolyzing O-glycosyl compounds"/>
    <property type="evidence" value="ECO:0007669"/>
    <property type="project" value="TreeGrafter"/>
</dbReference>
<evidence type="ECO:0000256" key="4">
    <source>
        <dbReference type="PIRSR" id="PIRSR036289-50"/>
    </source>
</evidence>
<evidence type="ECO:0000256" key="5">
    <source>
        <dbReference type="PIRSR" id="PIRSR036289-51"/>
    </source>
</evidence>
<dbReference type="GO" id="GO:0016757">
    <property type="term" value="F:glycosyltransferase activity"/>
    <property type="evidence" value="ECO:0007669"/>
    <property type="project" value="UniProtKB-KW"/>
</dbReference>
<dbReference type="InterPro" id="IPR017045">
    <property type="entry name" value="Malt_Pase/Glycosyl_Hdrlase"/>
</dbReference>
<keyword evidence="10" id="KW-1185">Reference proteome</keyword>
<comment type="similarity">
    <text evidence="1">Belongs to the glycosyl hydrolase 65 family.</text>
</comment>
<dbReference type="InterPro" id="IPR008928">
    <property type="entry name" value="6-hairpin_glycosidase_sf"/>
</dbReference>
<feature type="domain" description="Glycoside hydrolase family 65 C-terminal" evidence="7">
    <location>
        <begin position="729"/>
        <end position="791"/>
    </location>
</feature>
<evidence type="ECO:0000256" key="3">
    <source>
        <dbReference type="ARBA" id="ARBA00022679"/>
    </source>
</evidence>
<dbReference type="PANTHER" id="PTHR11051:SF8">
    <property type="entry name" value="PROTEIN-GLUCOSYLGALACTOSYLHYDROXYLYSINE GLUCOSIDASE"/>
    <property type="match status" value="1"/>
</dbReference>
<sequence length="801" mass="91042">MSDDWRLVYTGYDPASEGLREALSTLANGYLGTRGAAPESEADGTHYPGTYISGGYNRLKTEIAGRTVEIEDLVNMPNWLPVAIRVDGGHWLQPDRHETPDYEQVLDLRRGMLERHYRIRDHEGRETRIAERRIVHVHERHLMALEIAVAALNWSGHVEVRSGLDGRVENKGVERYRAFNGRHLRPLEARADAQMLFLKMETVQSELRVAVAARTQILCDGQPIALTPEVEQDDDRCAQVFATTLEQGRTMAVRKTAAIFTSADTAISEAGDAACKLVARAPSVPELFESQATAWAHIWQRFDLHLASKATPNGNDAQKVLRLHLFHLLQTVTSEDHAAKSCIPARGLHGEAYHGHVFWDELFVFPVLNLRDPEITRGLLSYRHRRLGEARATAQEAGYRGAMYPWQSGSDGREETQALHLNPRSQRWLPDNSYLQRHVGTAVAYNMWQYYQATGDIHFLAHRAGEVILEIARFWASTATYNARHARYEIAGVMGPDEYHDAYPGADRPGLLNNAYTNIMAVWVLCRALETLETVPEGHATRLRDMMGLSDSELKEWDAISRKMRIPFHDRDIISQFEGYATLEEFDWAHYREKYGDIQRLDRILEAEGDTPNRYKVSKQADVLMLFYLFSSEELTELFERLGYPFDPQSIPRTIEYYESRTSHGSTLSRVVHAWVLARGDRTRSWQLFREALESDICDIQGGTTAEGIHVGAMAGTVDLIQRCYTGIELRRDALHLSPCLPDDLHRLSFRMTYRGQPLAVDLTPGRLTLTAGRRPERPIHVKVRQEETTLAPGQTRLFEV</sequence>
<dbReference type="FunFam" id="1.50.10.10:FF:000053">
    <property type="entry name" value="Putative glycosyl hydrolase"/>
    <property type="match status" value="1"/>
</dbReference>
<feature type="active site" description="Proton donor" evidence="4">
    <location>
        <position position="498"/>
    </location>
</feature>
<dbReference type="SUPFAM" id="SSF74650">
    <property type="entry name" value="Galactose mutarotase-like"/>
    <property type="match status" value="1"/>
</dbReference>
<dbReference type="PIRSF" id="PIRSF036289">
    <property type="entry name" value="Glycosyl_hydrolase_malt_phosph"/>
    <property type="match status" value="1"/>
</dbReference>
<dbReference type="InterPro" id="IPR005195">
    <property type="entry name" value="Glyco_hydro_65_M"/>
</dbReference>
<comment type="caution">
    <text evidence="9">The sequence shown here is derived from an EMBL/GenBank/DDBJ whole genome shotgun (WGS) entry which is preliminary data.</text>
</comment>
<feature type="domain" description="Glycoside hydrolase family 65 N-terminal" evidence="8">
    <location>
        <begin position="9"/>
        <end position="262"/>
    </location>
</feature>
<dbReference type="InterPro" id="IPR005196">
    <property type="entry name" value="Glyco_hydro_65_N"/>
</dbReference>
<reference evidence="9 10" key="1">
    <citation type="submission" date="2018-07" db="EMBL/GenBank/DDBJ databases">
        <title>Venubactetium sediminum gen. nov., sp. nov., isolated from a marine solar saltern.</title>
        <authorList>
            <person name="Wang S."/>
        </authorList>
    </citation>
    <scope>NUCLEOTIDE SEQUENCE [LARGE SCALE GENOMIC DNA]</scope>
    <source>
        <strain evidence="9 10">WD2A32</strain>
    </source>
</reference>
<dbReference type="RefSeq" id="WP_114581772.1">
    <property type="nucleotide sequence ID" value="NZ_QPMH01000006.1"/>
</dbReference>
<keyword evidence="9" id="KW-0378">Hydrolase</keyword>
<dbReference type="Gene3D" id="2.60.420.10">
    <property type="entry name" value="Maltose phosphorylase, domain 3"/>
    <property type="match status" value="1"/>
</dbReference>
<dbReference type="InterPro" id="IPR005194">
    <property type="entry name" value="Glyco_hydro_65_C"/>
</dbReference>
<gene>
    <name evidence="9" type="ORF">DRB17_08475</name>
</gene>
<dbReference type="AlphaFoldDB" id="A0A369TAF4"/>
<feature type="binding site" evidence="5">
    <location>
        <begin position="619"/>
        <end position="620"/>
    </location>
    <ligand>
        <name>substrate</name>
    </ligand>
</feature>
<evidence type="ECO:0000256" key="2">
    <source>
        <dbReference type="ARBA" id="ARBA00022676"/>
    </source>
</evidence>
<dbReference type="Gene3D" id="1.50.10.10">
    <property type="match status" value="1"/>
</dbReference>
<dbReference type="Pfam" id="PF03632">
    <property type="entry name" value="Glyco_hydro_65m"/>
    <property type="match status" value="1"/>
</dbReference>
<dbReference type="InterPro" id="IPR037018">
    <property type="entry name" value="GH65_N"/>
</dbReference>
<organism evidence="9 10">
    <name type="scientific">Ferruginivarius sediminum</name>
    <dbReference type="NCBI Taxonomy" id="2661937"/>
    <lineage>
        <taxon>Bacteria</taxon>
        <taxon>Pseudomonadati</taxon>
        <taxon>Pseudomonadota</taxon>
        <taxon>Alphaproteobacteria</taxon>
        <taxon>Rhodospirillales</taxon>
        <taxon>Rhodospirillaceae</taxon>
        <taxon>Ferruginivarius</taxon>
    </lineage>
</organism>
<dbReference type="PANTHER" id="PTHR11051">
    <property type="entry name" value="GLYCOSYL HYDROLASE-RELATED"/>
    <property type="match status" value="1"/>
</dbReference>
<feature type="binding site" evidence="5">
    <location>
        <begin position="359"/>
        <end position="360"/>
    </location>
    <ligand>
        <name>substrate</name>
    </ligand>
</feature>
<dbReference type="Pfam" id="PF03636">
    <property type="entry name" value="Glyco_hydro_65N"/>
    <property type="match status" value="1"/>
</dbReference>
<dbReference type="Gene3D" id="2.70.98.40">
    <property type="entry name" value="Glycoside hydrolase, family 65, N-terminal domain"/>
    <property type="match status" value="1"/>
</dbReference>
<evidence type="ECO:0000259" key="6">
    <source>
        <dbReference type="Pfam" id="PF03632"/>
    </source>
</evidence>
<dbReference type="InterPro" id="IPR011013">
    <property type="entry name" value="Gal_mutarotase_sf_dom"/>
</dbReference>
<name>A0A369TAF4_9PROT</name>
<keyword evidence="3" id="KW-0808">Transferase</keyword>
<dbReference type="GO" id="GO:0030246">
    <property type="term" value="F:carbohydrate binding"/>
    <property type="evidence" value="ECO:0007669"/>
    <property type="project" value="InterPro"/>
</dbReference>
<evidence type="ECO:0000313" key="9">
    <source>
        <dbReference type="EMBL" id="RDD62258.1"/>
    </source>
</evidence>
<evidence type="ECO:0000259" key="8">
    <source>
        <dbReference type="Pfam" id="PF03636"/>
    </source>
</evidence>